<protein>
    <submittedName>
        <fullName evidence="3">Uncharacterized protein</fullName>
    </submittedName>
</protein>
<reference evidence="3 4" key="2">
    <citation type="journal article" date="2017" name="Genome Biol.">
        <title>New reference genome sequences of hot pepper reveal the massive evolution of plant disease-resistance genes by retroduplication.</title>
        <authorList>
            <person name="Kim S."/>
            <person name="Park J."/>
            <person name="Yeom S.I."/>
            <person name="Kim Y.M."/>
            <person name="Seo E."/>
            <person name="Kim K.T."/>
            <person name="Kim M.S."/>
            <person name="Lee J.M."/>
            <person name="Cheong K."/>
            <person name="Shin H.S."/>
            <person name="Kim S.B."/>
            <person name="Han K."/>
            <person name="Lee J."/>
            <person name="Park M."/>
            <person name="Lee H.A."/>
            <person name="Lee H.Y."/>
            <person name="Lee Y."/>
            <person name="Oh S."/>
            <person name="Lee J.H."/>
            <person name="Choi E."/>
            <person name="Choi E."/>
            <person name="Lee S.E."/>
            <person name="Jeon J."/>
            <person name="Kim H."/>
            <person name="Choi G."/>
            <person name="Song H."/>
            <person name="Lee J."/>
            <person name="Lee S.C."/>
            <person name="Kwon J.K."/>
            <person name="Lee H.Y."/>
            <person name="Koo N."/>
            <person name="Hong Y."/>
            <person name="Kim R.W."/>
            <person name="Kang W.H."/>
            <person name="Huh J.H."/>
            <person name="Kang B.C."/>
            <person name="Yang T.J."/>
            <person name="Lee Y.H."/>
            <person name="Bennetzen J.L."/>
            <person name="Choi D."/>
        </authorList>
    </citation>
    <scope>NUCLEOTIDE SEQUENCE [LARGE SCALE GENOMIC DNA]</scope>
    <source>
        <strain evidence="4">cv. CM334</strain>
    </source>
</reference>
<proteinExistence type="predicted"/>
<keyword evidence="1" id="KW-0175">Coiled coil</keyword>
<comment type="caution">
    <text evidence="3">The sequence shown here is derived from an EMBL/GenBank/DDBJ whole genome shotgun (WGS) entry which is preliminary data.</text>
</comment>
<evidence type="ECO:0000313" key="3">
    <source>
        <dbReference type="EMBL" id="PHT65522.1"/>
    </source>
</evidence>
<name>A0A2G2Y722_CAPAN</name>
<reference evidence="3 4" key="1">
    <citation type="journal article" date="2014" name="Nat. Genet.">
        <title>Genome sequence of the hot pepper provides insights into the evolution of pungency in Capsicum species.</title>
        <authorList>
            <person name="Kim S."/>
            <person name="Park M."/>
            <person name="Yeom S.I."/>
            <person name="Kim Y.M."/>
            <person name="Lee J.M."/>
            <person name="Lee H.A."/>
            <person name="Seo E."/>
            <person name="Choi J."/>
            <person name="Cheong K."/>
            <person name="Kim K.T."/>
            <person name="Jung K."/>
            <person name="Lee G.W."/>
            <person name="Oh S.K."/>
            <person name="Bae C."/>
            <person name="Kim S.B."/>
            <person name="Lee H.Y."/>
            <person name="Kim S.Y."/>
            <person name="Kim M.S."/>
            <person name="Kang B.C."/>
            <person name="Jo Y.D."/>
            <person name="Yang H.B."/>
            <person name="Jeong H.J."/>
            <person name="Kang W.H."/>
            <person name="Kwon J.K."/>
            <person name="Shin C."/>
            <person name="Lim J.Y."/>
            <person name="Park J.H."/>
            <person name="Huh J.H."/>
            <person name="Kim J.S."/>
            <person name="Kim B.D."/>
            <person name="Cohen O."/>
            <person name="Paran I."/>
            <person name="Suh M.C."/>
            <person name="Lee S.B."/>
            <person name="Kim Y.K."/>
            <person name="Shin Y."/>
            <person name="Noh S.J."/>
            <person name="Park J."/>
            <person name="Seo Y.S."/>
            <person name="Kwon S.Y."/>
            <person name="Kim H.A."/>
            <person name="Park J.M."/>
            <person name="Kim H.J."/>
            <person name="Choi S.B."/>
            <person name="Bosland P.W."/>
            <person name="Reeves G."/>
            <person name="Jo S.H."/>
            <person name="Lee B.W."/>
            <person name="Cho H.T."/>
            <person name="Choi H.S."/>
            <person name="Lee M.S."/>
            <person name="Yu Y."/>
            <person name="Do Choi Y."/>
            <person name="Park B.S."/>
            <person name="van Deynze A."/>
            <person name="Ashrafi H."/>
            <person name="Hill T."/>
            <person name="Kim W.T."/>
            <person name="Pai H.S."/>
            <person name="Ahn H.K."/>
            <person name="Yeam I."/>
            <person name="Giovannoni J.J."/>
            <person name="Rose J.K."/>
            <person name="Sorensen I."/>
            <person name="Lee S.J."/>
            <person name="Kim R.W."/>
            <person name="Choi I.Y."/>
            <person name="Choi B.S."/>
            <person name="Lim J.S."/>
            <person name="Lee Y.H."/>
            <person name="Choi D."/>
        </authorList>
    </citation>
    <scope>NUCLEOTIDE SEQUENCE [LARGE SCALE GENOMIC DNA]</scope>
    <source>
        <strain evidence="4">cv. CM334</strain>
    </source>
</reference>
<dbReference type="PANTHER" id="PTHR34452">
    <property type="entry name" value="MYOSIN HEAVY CHAIN-RELATED PROTEIN"/>
    <property type="match status" value="1"/>
</dbReference>
<dbReference type="STRING" id="4072.A0A2G2Y722"/>
<sequence>MMVMIFAFYLRIGISRDGHDTVPEPFIRFHEHFEISSLHYLQGSLVIAGKVIARIAFIEFREIEFSTSAIEGLITVSKGMLGTSAARERQRIEEQEHLKREAAEAEKKRKEEEEARERAAHEAAEREAALVKMRQEKLLSLGPEPEKGPDVTQREWERNKSKKNCRIPVSNALNNFDAILSEQKGIPPLMSQGTDSTVAIDVLKAKIFDLRADERRDLDTLNKELERRAATSEAALKRAHLNYSIAVDKLQKDLELLSSQVVPMFETNENLIKQAIPEPSQSQFLGYVDVVQNLGEYDNTEQLRLQDQHVIAKKLTLGGDVLTDDLKRSLCLQEELYRKVEKELGDMYSVNLHLDIFSRVLLGYVGIL</sequence>
<keyword evidence="4" id="KW-1185">Reference proteome</keyword>
<feature type="coiled-coil region" evidence="1">
    <location>
        <begin position="215"/>
        <end position="242"/>
    </location>
</feature>
<feature type="compositionally biased region" description="Basic and acidic residues" evidence="2">
    <location>
        <begin position="86"/>
        <end position="137"/>
    </location>
</feature>
<feature type="region of interest" description="Disordered" evidence="2">
    <location>
        <begin position="86"/>
        <end position="159"/>
    </location>
</feature>
<dbReference type="PANTHER" id="PTHR34452:SF1">
    <property type="entry name" value="SPORULATION-SPECIFIC PROTEIN"/>
    <property type="match status" value="1"/>
</dbReference>
<feature type="compositionally biased region" description="Basic and acidic residues" evidence="2">
    <location>
        <begin position="144"/>
        <end position="159"/>
    </location>
</feature>
<dbReference type="AlphaFoldDB" id="A0A2G2Y722"/>
<evidence type="ECO:0000313" key="4">
    <source>
        <dbReference type="Proteomes" id="UP000222542"/>
    </source>
</evidence>
<evidence type="ECO:0000256" key="2">
    <source>
        <dbReference type="SAM" id="MobiDB-lite"/>
    </source>
</evidence>
<evidence type="ECO:0000256" key="1">
    <source>
        <dbReference type="SAM" id="Coils"/>
    </source>
</evidence>
<dbReference type="EMBL" id="AYRZ02000012">
    <property type="protein sequence ID" value="PHT65522.1"/>
    <property type="molecule type" value="Genomic_DNA"/>
</dbReference>
<gene>
    <name evidence="3" type="ORF">T459_29947</name>
</gene>
<dbReference type="Gramene" id="PHT65522">
    <property type="protein sequence ID" value="PHT65522"/>
    <property type="gene ID" value="T459_29947"/>
</dbReference>
<organism evidence="3 4">
    <name type="scientific">Capsicum annuum</name>
    <name type="common">Capsicum pepper</name>
    <dbReference type="NCBI Taxonomy" id="4072"/>
    <lineage>
        <taxon>Eukaryota</taxon>
        <taxon>Viridiplantae</taxon>
        <taxon>Streptophyta</taxon>
        <taxon>Embryophyta</taxon>
        <taxon>Tracheophyta</taxon>
        <taxon>Spermatophyta</taxon>
        <taxon>Magnoliopsida</taxon>
        <taxon>eudicotyledons</taxon>
        <taxon>Gunneridae</taxon>
        <taxon>Pentapetalae</taxon>
        <taxon>asterids</taxon>
        <taxon>lamiids</taxon>
        <taxon>Solanales</taxon>
        <taxon>Solanaceae</taxon>
        <taxon>Solanoideae</taxon>
        <taxon>Capsiceae</taxon>
        <taxon>Capsicum</taxon>
    </lineage>
</organism>
<accession>A0A2G2Y722</accession>
<dbReference type="Proteomes" id="UP000222542">
    <property type="component" value="Unassembled WGS sequence"/>
</dbReference>